<dbReference type="OrthoDB" id="43654at2759"/>
<dbReference type="STRING" id="1531966.A0A0A1TKL8"/>
<dbReference type="EMBL" id="CDHN01000003">
    <property type="protein sequence ID" value="CEJ90457.1"/>
    <property type="molecule type" value="Genomic_DNA"/>
</dbReference>
<proteinExistence type="predicted"/>
<evidence type="ECO:0000259" key="1">
    <source>
        <dbReference type="Pfam" id="PF00188"/>
    </source>
</evidence>
<dbReference type="Proteomes" id="UP000039046">
    <property type="component" value="Unassembled WGS sequence"/>
</dbReference>
<dbReference type="AlphaFoldDB" id="A0A0A1TKL8"/>
<dbReference type="Gene3D" id="3.40.33.10">
    <property type="entry name" value="CAP"/>
    <property type="match status" value="1"/>
</dbReference>
<organism evidence="2 3">
    <name type="scientific">[Torrubiella] hemipterigena</name>
    <dbReference type="NCBI Taxonomy" id="1531966"/>
    <lineage>
        <taxon>Eukaryota</taxon>
        <taxon>Fungi</taxon>
        <taxon>Dikarya</taxon>
        <taxon>Ascomycota</taxon>
        <taxon>Pezizomycotina</taxon>
        <taxon>Sordariomycetes</taxon>
        <taxon>Hypocreomycetidae</taxon>
        <taxon>Hypocreales</taxon>
        <taxon>Clavicipitaceae</taxon>
        <taxon>Clavicipitaceae incertae sedis</taxon>
        <taxon>'Torrubiella' clade</taxon>
    </lineage>
</organism>
<keyword evidence="3" id="KW-1185">Reference proteome</keyword>
<gene>
    <name evidence="2" type="ORF">VHEMI06244</name>
</gene>
<evidence type="ECO:0000313" key="2">
    <source>
        <dbReference type="EMBL" id="CEJ90457.1"/>
    </source>
</evidence>
<dbReference type="InterPro" id="IPR035940">
    <property type="entry name" value="CAP_sf"/>
</dbReference>
<evidence type="ECO:0000313" key="3">
    <source>
        <dbReference type="Proteomes" id="UP000039046"/>
    </source>
</evidence>
<name>A0A0A1TKL8_9HYPO</name>
<dbReference type="SUPFAM" id="SSF55797">
    <property type="entry name" value="PR-1-like"/>
    <property type="match status" value="1"/>
</dbReference>
<dbReference type="Pfam" id="PF00188">
    <property type="entry name" value="CAP"/>
    <property type="match status" value="1"/>
</dbReference>
<dbReference type="HOGENOM" id="CLU_1662036_0_0_1"/>
<feature type="domain" description="SCP" evidence="1">
    <location>
        <begin position="40"/>
        <end position="144"/>
    </location>
</feature>
<accession>A0A0A1TKL8</accession>
<reference evidence="2 3" key="1">
    <citation type="journal article" date="2015" name="Genome Announc.">
        <title>Draft Genome Sequence and Gene Annotation of the Entomopathogenic Fungus Verticillium hemipterigenum.</title>
        <authorList>
            <person name="Horn F."/>
            <person name="Habel A."/>
            <person name="Scharf D.H."/>
            <person name="Dworschak J."/>
            <person name="Brakhage A.A."/>
            <person name="Guthke R."/>
            <person name="Hertweck C."/>
            <person name="Linde J."/>
        </authorList>
    </citation>
    <scope>NUCLEOTIDE SEQUENCE [LARGE SCALE GENOMIC DNA]</scope>
</reference>
<sequence length="159" mass="17827">MVITSKSYNSIMALPFSWIIFSAIVSTVFAVTGDLEIAFAALNQARTLQNLQPLLWSPDLTAYAQFWADQMGSGLQSFQHASGKFRPDQGENLFVQQSSQCDVAYDYPFRTAMNAWLAQASLYNNQPITGHEAWLHWCKHHQTGDHAKGATEWLINVVS</sequence>
<dbReference type="InterPro" id="IPR014044">
    <property type="entry name" value="CAP_dom"/>
</dbReference>
<protein>
    <recommendedName>
        <fullName evidence="1">SCP domain-containing protein</fullName>
    </recommendedName>
</protein>